<feature type="transmembrane region" description="Helical" evidence="1">
    <location>
        <begin position="93"/>
        <end position="115"/>
    </location>
</feature>
<accession>A0A3A4ANC5</accession>
<organism evidence="2 3">
    <name type="scientific">Bailinhaonella thermotolerans</name>
    <dbReference type="NCBI Taxonomy" id="1070861"/>
    <lineage>
        <taxon>Bacteria</taxon>
        <taxon>Bacillati</taxon>
        <taxon>Actinomycetota</taxon>
        <taxon>Actinomycetes</taxon>
        <taxon>Streptosporangiales</taxon>
        <taxon>Streptosporangiaceae</taxon>
        <taxon>Bailinhaonella</taxon>
    </lineage>
</organism>
<evidence type="ECO:0000313" key="2">
    <source>
        <dbReference type="EMBL" id="RJL27120.1"/>
    </source>
</evidence>
<evidence type="ECO:0000256" key="1">
    <source>
        <dbReference type="SAM" id="Phobius"/>
    </source>
</evidence>
<keyword evidence="1" id="KW-1133">Transmembrane helix</keyword>
<dbReference type="OrthoDB" id="4257861at2"/>
<dbReference type="RefSeq" id="WP_119929021.1">
    <property type="nucleotide sequence ID" value="NZ_QZEY01000011.1"/>
</dbReference>
<keyword evidence="1" id="KW-0812">Transmembrane</keyword>
<dbReference type="EMBL" id="QZEY01000011">
    <property type="protein sequence ID" value="RJL27120.1"/>
    <property type="molecule type" value="Genomic_DNA"/>
</dbReference>
<protein>
    <submittedName>
        <fullName evidence="2">Uncharacterized protein</fullName>
    </submittedName>
</protein>
<feature type="transmembrane region" description="Helical" evidence="1">
    <location>
        <begin position="121"/>
        <end position="142"/>
    </location>
</feature>
<reference evidence="2 3" key="1">
    <citation type="submission" date="2018-09" db="EMBL/GenBank/DDBJ databases">
        <title>YIM 75507 draft genome.</title>
        <authorList>
            <person name="Tang S."/>
            <person name="Feng Y."/>
        </authorList>
    </citation>
    <scope>NUCLEOTIDE SEQUENCE [LARGE SCALE GENOMIC DNA]</scope>
    <source>
        <strain evidence="2 3">YIM 75507</strain>
    </source>
</reference>
<comment type="caution">
    <text evidence="2">The sequence shown here is derived from an EMBL/GenBank/DDBJ whole genome shotgun (WGS) entry which is preliminary data.</text>
</comment>
<dbReference type="AlphaFoldDB" id="A0A3A4ANC5"/>
<gene>
    <name evidence="2" type="ORF">D5H75_25255</name>
</gene>
<keyword evidence="1" id="KW-0472">Membrane</keyword>
<keyword evidence="3" id="KW-1185">Reference proteome</keyword>
<sequence>MNHLDAQSSLDDIRRLQERTREEHLRHGFRWPYLLAVPLALFLALGSTDLGRPWSTLLPGAGLALSVALATMNERRASVRRRLTTAEFLFHTGTVLAAVVLFGVLRVAAWVVFGLPDEGALSQGVVAAAGAALAYAAATPLIRRGARAIMRRQGEAA</sequence>
<dbReference type="Proteomes" id="UP000265768">
    <property type="component" value="Unassembled WGS sequence"/>
</dbReference>
<feature type="transmembrane region" description="Helical" evidence="1">
    <location>
        <begin position="31"/>
        <end position="48"/>
    </location>
</feature>
<proteinExistence type="predicted"/>
<evidence type="ECO:0000313" key="3">
    <source>
        <dbReference type="Proteomes" id="UP000265768"/>
    </source>
</evidence>
<name>A0A3A4ANC5_9ACTN</name>
<feature type="transmembrane region" description="Helical" evidence="1">
    <location>
        <begin position="54"/>
        <end position="72"/>
    </location>
</feature>